<evidence type="ECO:0000313" key="2">
    <source>
        <dbReference type="Proteomes" id="UP001144323"/>
    </source>
</evidence>
<protein>
    <submittedName>
        <fullName evidence="1">Uncharacterized protein</fullName>
    </submittedName>
</protein>
<organism evidence="1 2">
    <name type="scientific">Methylocystis echinoides</name>
    <dbReference type="NCBI Taxonomy" id="29468"/>
    <lineage>
        <taxon>Bacteria</taxon>
        <taxon>Pseudomonadati</taxon>
        <taxon>Pseudomonadota</taxon>
        <taxon>Alphaproteobacteria</taxon>
        <taxon>Hyphomicrobiales</taxon>
        <taxon>Methylocystaceae</taxon>
        <taxon>Methylocystis</taxon>
    </lineage>
</organism>
<keyword evidence="2" id="KW-1185">Reference proteome</keyword>
<dbReference type="AlphaFoldDB" id="A0A9W6GYA6"/>
<reference evidence="1" key="1">
    <citation type="journal article" date="2023" name="Int. J. Syst. Evol. Microbiol.">
        <title>Methylocystis iwaonis sp. nov., a type II methane-oxidizing bacterium from surface soil of a rice paddy field in Japan, and emended description of the genus Methylocystis (ex Whittenbury et al. 1970) Bowman et al. 1993.</title>
        <authorList>
            <person name="Kaise H."/>
            <person name="Sawadogo J.B."/>
            <person name="Alam M.S."/>
            <person name="Ueno C."/>
            <person name="Dianou D."/>
            <person name="Shinjo R."/>
            <person name="Asakawa S."/>
        </authorList>
    </citation>
    <scope>NUCLEOTIDE SEQUENCE</scope>
    <source>
        <strain evidence="1">LMG27198</strain>
    </source>
</reference>
<accession>A0A9W6GYA6</accession>
<gene>
    <name evidence="1" type="ORF">LMG27198_43440</name>
</gene>
<proteinExistence type="predicted"/>
<dbReference type="Proteomes" id="UP001144323">
    <property type="component" value="Unassembled WGS sequence"/>
</dbReference>
<evidence type="ECO:0000313" key="1">
    <source>
        <dbReference type="EMBL" id="GLI95352.1"/>
    </source>
</evidence>
<sequence>MQINGGECVSPRIRAKELKKGDKFTVPYMDYSDMCFYSGKVTIKTSDGKRQTFFPM</sequence>
<name>A0A9W6GYA6_9HYPH</name>
<comment type="caution">
    <text evidence="1">The sequence shown here is derived from an EMBL/GenBank/DDBJ whole genome shotgun (WGS) entry which is preliminary data.</text>
</comment>
<dbReference type="EMBL" id="BSEC01000003">
    <property type="protein sequence ID" value="GLI95352.1"/>
    <property type="molecule type" value="Genomic_DNA"/>
</dbReference>